<comment type="caution">
    <text evidence="2">The sequence shown here is derived from an EMBL/GenBank/DDBJ whole genome shotgun (WGS) entry which is preliminary data.</text>
</comment>
<feature type="transmembrane region" description="Helical" evidence="1">
    <location>
        <begin position="81"/>
        <end position="107"/>
    </location>
</feature>
<keyword evidence="1" id="KW-0812">Transmembrane</keyword>
<reference evidence="2" key="1">
    <citation type="submission" date="2019-04" db="EMBL/GenBank/DDBJ databases">
        <title>Evolution of Biomass-Degrading Anaerobic Consortia Revealed by Metagenomics.</title>
        <authorList>
            <person name="Peng X."/>
        </authorList>
    </citation>
    <scope>NUCLEOTIDE SEQUENCE</scope>
    <source>
        <strain evidence="2">SIG140</strain>
    </source>
</reference>
<protein>
    <submittedName>
        <fullName evidence="2">ABC transporter substrate-binding protein</fullName>
    </submittedName>
</protein>
<dbReference type="EMBL" id="SUYC01000001">
    <property type="protein sequence ID" value="MBE6269570.1"/>
    <property type="molecule type" value="Genomic_DNA"/>
</dbReference>
<feature type="transmembrane region" description="Helical" evidence="1">
    <location>
        <begin position="43"/>
        <end position="61"/>
    </location>
</feature>
<evidence type="ECO:0000256" key="1">
    <source>
        <dbReference type="SAM" id="Phobius"/>
    </source>
</evidence>
<dbReference type="Proteomes" id="UP000806522">
    <property type="component" value="Unassembled WGS sequence"/>
</dbReference>
<dbReference type="GO" id="GO:0015558">
    <property type="term" value="F:secondary active p-aminobenzoyl-glutamate transmembrane transporter activity"/>
    <property type="evidence" value="ECO:0007669"/>
    <property type="project" value="InterPro"/>
</dbReference>
<keyword evidence="1" id="KW-0472">Membrane</keyword>
<evidence type="ECO:0000313" key="3">
    <source>
        <dbReference type="Proteomes" id="UP000806522"/>
    </source>
</evidence>
<name>A0A9D5SAG1_XYLRU</name>
<dbReference type="AlphaFoldDB" id="A0A9D5SAG1"/>
<feature type="transmembrane region" description="Helical" evidence="1">
    <location>
        <begin position="19"/>
        <end position="36"/>
    </location>
</feature>
<feature type="transmembrane region" description="Helical" evidence="1">
    <location>
        <begin position="170"/>
        <end position="189"/>
    </location>
</feature>
<accession>A0A9D5SAG1</accession>
<dbReference type="PANTHER" id="PTHR30282">
    <property type="entry name" value="P-AMINOBENZOYL GLUTAMATE TRANSPORTER"/>
    <property type="match status" value="1"/>
</dbReference>
<dbReference type="GO" id="GO:1902604">
    <property type="term" value="P:p-aminobenzoyl-glutamate transmembrane transport"/>
    <property type="evidence" value="ECO:0007669"/>
    <property type="project" value="InterPro"/>
</dbReference>
<sequence length="232" mass="25578">MNSSRSCSPRAPAVSMPPAWWYVPLSCVFLISIISKPMKSSRVCLGLLVSECVLVIVSWLLSAARIEGVRSMLSSEGIRWFFGGFSHIISNQLLAWLLLALIAGGSLQQSGVLQHFSFKSEVPFRNRLALRVASAFLVLYVLVISMLTLMPHAILLSFSGHLFPSAFSRGLVPIICFGVTLFSVVYGIISGNKQKGEDVIDILSYGLRQGSYLIIIYIFAIQFYASLRFVFG</sequence>
<dbReference type="PANTHER" id="PTHR30282:SF0">
    <property type="entry name" value="P-AMINOBENZOYL-GLUTAMATE TRANSPORT PROTEIN"/>
    <property type="match status" value="1"/>
</dbReference>
<feature type="transmembrane region" description="Helical" evidence="1">
    <location>
        <begin position="210"/>
        <end position="231"/>
    </location>
</feature>
<dbReference type="Pfam" id="PF03806">
    <property type="entry name" value="ABG_transport"/>
    <property type="match status" value="1"/>
</dbReference>
<dbReference type="InterPro" id="IPR004697">
    <property type="entry name" value="AbgT"/>
</dbReference>
<keyword evidence="1" id="KW-1133">Transmembrane helix</keyword>
<evidence type="ECO:0000313" key="2">
    <source>
        <dbReference type="EMBL" id="MBE6269570.1"/>
    </source>
</evidence>
<gene>
    <name evidence="2" type="ORF">E7101_01285</name>
</gene>
<organism evidence="2 3">
    <name type="scientific">Xylanibacter ruminicola</name>
    <name type="common">Prevotella ruminicola</name>
    <dbReference type="NCBI Taxonomy" id="839"/>
    <lineage>
        <taxon>Bacteria</taxon>
        <taxon>Pseudomonadati</taxon>
        <taxon>Bacteroidota</taxon>
        <taxon>Bacteroidia</taxon>
        <taxon>Bacteroidales</taxon>
        <taxon>Prevotellaceae</taxon>
        <taxon>Xylanibacter</taxon>
    </lineage>
</organism>
<feature type="transmembrane region" description="Helical" evidence="1">
    <location>
        <begin position="128"/>
        <end position="150"/>
    </location>
</feature>
<proteinExistence type="predicted"/>